<dbReference type="SUPFAM" id="SSF81631">
    <property type="entry name" value="PAP/OAS1 substrate-binding domain"/>
    <property type="match status" value="1"/>
</dbReference>
<evidence type="ECO:0000313" key="4">
    <source>
        <dbReference type="Proteomes" id="UP000472269"/>
    </source>
</evidence>
<sequence length="124" mass="13927">MTQPDVLLLVQESLQNSESFMEVDADFHARVPTVVCREKQSGLICKVSAGNENAWLTTSHLATLGKLEPTVVTLVIAFRYWAKLCCVDHPEEGGLSPYVFALMVIFFLQQRKEPFLPAYLGPWV</sequence>
<dbReference type="Ensembl" id="ENSACUT00000017235.1">
    <property type="protein sequence ID" value="ENSACUP00000016163.1"/>
    <property type="gene ID" value="ENSACUG00000010837.1"/>
</dbReference>
<reference evidence="3" key="2">
    <citation type="submission" date="2025-09" db="UniProtKB">
        <authorList>
            <consortium name="Ensembl"/>
        </authorList>
    </citation>
    <scope>IDENTIFICATION</scope>
</reference>
<dbReference type="SUPFAM" id="SSF81301">
    <property type="entry name" value="Nucleotidyltransferase"/>
    <property type="match status" value="1"/>
</dbReference>
<reference evidence="3" key="1">
    <citation type="submission" date="2025-08" db="UniProtKB">
        <authorList>
            <consortium name="Ensembl"/>
        </authorList>
    </citation>
    <scope>IDENTIFICATION</scope>
</reference>
<dbReference type="PANTHER" id="PTHR12271:SF40">
    <property type="entry name" value="POLY(A) RNA POLYMERASE GLD2"/>
    <property type="match status" value="1"/>
</dbReference>
<evidence type="ECO:0000259" key="2">
    <source>
        <dbReference type="Pfam" id="PF19088"/>
    </source>
</evidence>
<keyword evidence="4" id="KW-1185">Reference proteome</keyword>
<dbReference type="Pfam" id="PF19088">
    <property type="entry name" value="TUTase"/>
    <property type="match status" value="1"/>
</dbReference>
<dbReference type="GO" id="GO:0031123">
    <property type="term" value="P:RNA 3'-end processing"/>
    <property type="evidence" value="ECO:0007669"/>
    <property type="project" value="TreeGrafter"/>
</dbReference>
<accession>A0A663MXK7</accession>
<dbReference type="AlphaFoldDB" id="A0A663MXK7"/>
<feature type="domain" description="Terminal uridylyltransferase 4/7 nucleotidyltransferase" evidence="2">
    <location>
        <begin position="1"/>
        <end position="49"/>
    </location>
</feature>
<dbReference type="EC" id="2.7.7.19" evidence="1"/>
<dbReference type="Proteomes" id="UP000472269">
    <property type="component" value="Unplaced"/>
</dbReference>
<organism evidence="3 4">
    <name type="scientific">Athene cunicularia</name>
    <name type="common">Burrowing owl</name>
    <name type="synonym">Speotyto cunicularia</name>
    <dbReference type="NCBI Taxonomy" id="194338"/>
    <lineage>
        <taxon>Eukaryota</taxon>
        <taxon>Metazoa</taxon>
        <taxon>Chordata</taxon>
        <taxon>Craniata</taxon>
        <taxon>Vertebrata</taxon>
        <taxon>Euteleostomi</taxon>
        <taxon>Archelosauria</taxon>
        <taxon>Archosauria</taxon>
        <taxon>Dinosauria</taxon>
        <taxon>Saurischia</taxon>
        <taxon>Theropoda</taxon>
        <taxon>Coelurosauria</taxon>
        <taxon>Aves</taxon>
        <taxon>Neognathae</taxon>
        <taxon>Neoaves</taxon>
        <taxon>Telluraves</taxon>
        <taxon>Strigiformes</taxon>
        <taxon>Strigidae</taxon>
        <taxon>Athene</taxon>
    </lineage>
</organism>
<dbReference type="Gene3D" id="1.10.1410.10">
    <property type="match status" value="1"/>
</dbReference>
<dbReference type="InterPro" id="IPR043519">
    <property type="entry name" value="NT_sf"/>
</dbReference>
<name>A0A663MXK7_ATHCN</name>
<dbReference type="InterPro" id="IPR045100">
    <property type="entry name" value="TUT4/7_NTP_transf"/>
</dbReference>
<protein>
    <recommendedName>
        <fullName evidence="1">polynucleotide adenylyltransferase</fullName>
        <ecNumber evidence="1">2.7.7.19</ecNumber>
    </recommendedName>
</protein>
<evidence type="ECO:0000256" key="1">
    <source>
        <dbReference type="ARBA" id="ARBA00012388"/>
    </source>
</evidence>
<dbReference type="GO" id="GO:1990817">
    <property type="term" value="F:poly(A) RNA polymerase activity"/>
    <property type="evidence" value="ECO:0007669"/>
    <property type="project" value="UniProtKB-EC"/>
</dbReference>
<dbReference type="PANTHER" id="PTHR12271">
    <property type="entry name" value="POLY A POLYMERASE CID PAP -RELATED"/>
    <property type="match status" value="1"/>
</dbReference>
<evidence type="ECO:0000313" key="3">
    <source>
        <dbReference type="Ensembl" id="ENSACUP00000016163.1"/>
    </source>
</evidence>
<dbReference type="OMA" id="YLNQGVC"/>
<proteinExistence type="predicted"/>